<proteinExistence type="predicted"/>
<evidence type="ECO:0000313" key="2">
    <source>
        <dbReference type="Proteomes" id="UP000636800"/>
    </source>
</evidence>
<protein>
    <submittedName>
        <fullName evidence="1">Uncharacterized protein</fullName>
    </submittedName>
</protein>
<evidence type="ECO:0000313" key="1">
    <source>
        <dbReference type="EMBL" id="KAG0455268.1"/>
    </source>
</evidence>
<accession>A0A835PQ14</accession>
<dbReference type="Proteomes" id="UP000636800">
    <property type="component" value="Chromosome 13"/>
</dbReference>
<reference evidence="1 2" key="1">
    <citation type="journal article" date="2020" name="Nat. Food">
        <title>A phased Vanilla planifolia genome enables genetic improvement of flavour and production.</title>
        <authorList>
            <person name="Hasing T."/>
            <person name="Tang H."/>
            <person name="Brym M."/>
            <person name="Khazi F."/>
            <person name="Huang T."/>
            <person name="Chambers A.H."/>
        </authorList>
    </citation>
    <scope>NUCLEOTIDE SEQUENCE [LARGE SCALE GENOMIC DNA]</scope>
    <source>
        <tissue evidence="1">Leaf</tissue>
    </source>
</reference>
<dbReference type="AlphaFoldDB" id="A0A835PQ14"/>
<gene>
    <name evidence="1" type="ORF">HPP92_024560</name>
</gene>
<dbReference type="InterPro" id="IPR044968">
    <property type="entry name" value="PRD1"/>
</dbReference>
<dbReference type="PANTHER" id="PTHR36379:SF1">
    <property type="entry name" value="PUTATIVE RECOMBINATION INITIATION DEFECT 1-RELATED"/>
    <property type="match status" value="1"/>
</dbReference>
<dbReference type="EMBL" id="JADCNL010000013">
    <property type="protein sequence ID" value="KAG0455268.1"/>
    <property type="molecule type" value="Genomic_DNA"/>
</dbReference>
<name>A0A835PQ14_VANPL</name>
<keyword evidence="2" id="KW-1185">Reference proteome</keyword>
<sequence>MFYFNMSKLFLPWMERVIDEEVEDNVIEDVLQTFHLILLSSSEVQSQIFANALLSSCWFTLSFKYLGLFQTDQMRTTVYLSIASLIDRAFGPDFGQPVRDACVFLPFDPLELVFLLGQKHSLYPELPLCQCAAILILYVTSLSGERLADDAQVLASLEQYILVNCRNFLSATGNYLILALVLHLYGLLRCSPAGINWPYSREAEETLFILLAKDEVDLLCIEVHPMALEWLFQQEGFMAFLSHQILRFCRFLGPNETLLIVHQYGRKTINMQMISELVVSGDNYVAPLLVSLLKELQEEGAEDDMLCVLNTMAGILQKFPNASIQFCLHNVAGTVRSIYYSKYCSSQLFAACSLLVFNILHTANHKVISQDEEWHAVTIKVLNISLDTIHRLFLF</sequence>
<dbReference type="OrthoDB" id="1562405at2759"/>
<dbReference type="PANTHER" id="PTHR36379">
    <property type="entry name" value="PROTEIN PRD1"/>
    <property type="match status" value="1"/>
</dbReference>
<comment type="caution">
    <text evidence="1">The sequence shown here is derived from an EMBL/GenBank/DDBJ whole genome shotgun (WGS) entry which is preliminary data.</text>
</comment>
<dbReference type="GO" id="GO:0042138">
    <property type="term" value="P:meiotic DNA double-strand break formation"/>
    <property type="evidence" value="ECO:0007669"/>
    <property type="project" value="InterPro"/>
</dbReference>
<organism evidence="1 2">
    <name type="scientific">Vanilla planifolia</name>
    <name type="common">Vanilla</name>
    <dbReference type="NCBI Taxonomy" id="51239"/>
    <lineage>
        <taxon>Eukaryota</taxon>
        <taxon>Viridiplantae</taxon>
        <taxon>Streptophyta</taxon>
        <taxon>Embryophyta</taxon>
        <taxon>Tracheophyta</taxon>
        <taxon>Spermatophyta</taxon>
        <taxon>Magnoliopsida</taxon>
        <taxon>Liliopsida</taxon>
        <taxon>Asparagales</taxon>
        <taxon>Orchidaceae</taxon>
        <taxon>Vanilloideae</taxon>
        <taxon>Vanilleae</taxon>
        <taxon>Vanilla</taxon>
    </lineage>
</organism>